<proteinExistence type="inferred from homology"/>
<evidence type="ECO:0000313" key="3">
    <source>
        <dbReference type="EMBL" id="SDR82066.1"/>
    </source>
</evidence>
<dbReference type="STRING" id="546871.SAMN04488543_0552"/>
<dbReference type="Gene3D" id="1.10.1220.170">
    <property type="match status" value="1"/>
</dbReference>
<name>A0A1H1M5P6_9ACTN</name>
<organism evidence="3 4">
    <name type="scientific">Friedmanniella luteola</name>
    <dbReference type="NCBI Taxonomy" id="546871"/>
    <lineage>
        <taxon>Bacteria</taxon>
        <taxon>Bacillati</taxon>
        <taxon>Actinomycetota</taxon>
        <taxon>Actinomycetes</taxon>
        <taxon>Propionibacteriales</taxon>
        <taxon>Nocardioidaceae</taxon>
        <taxon>Friedmanniella</taxon>
    </lineage>
</organism>
<dbReference type="Pfam" id="PF02604">
    <property type="entry name" value="PhdYeFM_antitox"/>
    <property type="match status" value="1"/>
</dbReference>
<reference evidence="3 4" key="1">
    <citation type="submission" date="2016-10" db="EMBL/GenBank/DDBJ databases">
        <authorList>
            <person name="de Groot N.N."/>
        </authorList>
    </citation>
    <scope>NUCLEOTIDE SEQUENCE [LARGE SCALE GENOMIC DNA]</scope>
    <source>
        <strain evidence="3 4">DSM 21741</strain>
    </source>
</reference>
<dbReference type="EMBL" id="LT629749">
    <property type="protein sequence ID" value="SDR82066.1"/>
    <property type="molecule type" value="Genomic_DNA"/>
</dbReference>
<keyword evidence="4" id="KW-1185">Reference proteome</keyword>
<dbReference type="InterPro" id="IPR036165">
    <property type="entry name" value="YefM-like_sf"/>
</dbReference>
<accession>A0A1H1M5P6</accession>
<dbReference type="AlphaFoldDB" id="A0A1H1M5P6"/>
<evidence type="ECO:0000256" key="2">
    <source>
        <dbReference type="RuleBase" id="RU362080"/>
    </source>
</evidence>
<dbReference type="PANTHER" id="PTHR33713">
    <property type="entry name" value="ANTITOXIN YAFN-RELATED"/>
    <property type="match status" value="1"/>
</dbReference>
<evidence type="ECO:0000313" key="4">
    <source>
        <dbReference type="Proteomes" id="UP000199092"/>
    </source>
</evidence>
<dbReference type="PANTHER" id="PTHR33713:SF10">
    <property type="entry name" value="ANTITOXIN YAFN"/>
    <property type="match status" value="1"/>
</dbReference>
<dbReference type="Gene3D" id="3.40.1620.10">
    <property type="entry name" value="YefM-like domain"/>
    <property type="match status" value="1"/>
</dbReference>
<dbReference type="SUPFAM" id="SSF143120">
    <property type="entry name" value="YefM-like"/>
    <property type="match status" value="1"/>
</dbReference>
<gene>
    <name evidence="3" type="ORF">SAMN04488543_0552</name>
</gene>
<dbReference type="NCBIfam" id="TIGR01552">
    <property type="entry name" value="phd_fam"/>
    <property type="match status" value="1"/>
</dbReference>
<protein>
    <recommendedName>
        <fullName evidence="2">Antitoxin</fullName>
    </recommendedName>
</protein>
<comment type="function">
    <text evidence="2">Antitoxin component of a type II toxin-antitoxin (TA) system.</text>
</comment>
<dbReference type="InterPro" id="IPR051405">
    <property type="entry name" value="phD/YefM_antitoxin"/>
</dbReference>
<evidence type="ECO:0000256" key="1">
    <source>
        <dbReference type="ARBA" id="ARBA00009981"/>
    </source>
</evidence>
<sequence>MDAASLTEARDRLSEIVEQVGTSADVFTITRHGRPMAVVLGYDEYESLIETLNVLADSDAMDALAEARAEAHEHSGTN</sequence>
<dbReference type="Proteomes" id="UP000199092">
    <property type="component" value="Chromosome I"/>
</dbReference>
<comment type="similarity">
    <text evidence="1 2">Belongs to the phD/YefM antitoxin family.</text>
</comment>
<dbReference type="InterPro" id="IPR006442">
    <property type="entry name" value="Antitoxin_Phd/YefM"/>
</dbReference>